<evidence type="ECO:0000256" key="1">
    <source>
        <dbReference type="ARBA" id="ARBA00022729"/>
    </source>
</evidence>
<feature type="chain" id="PRO_5036223280" description="Serine protease" evidence="2">
    <location>
        <begin position="18"/>
        <end position="339"/>
    </location>
</feature>
<comment type="caution">
    <text evidence="3">The sequence shown here is derived from an EMBL/GenBank/DDBJ whole genome shotgun (WGS) entry which is preliminary data.</text>
</comment>
<dbReference type="PANTHER" id="PTHR15462">
    <property type="entry name" value="SERINE PROTEASE"/>
    <property type="match status" value="1"/>
</dbReference>
<dbReference type="Proteomes" id="UP000663868">
    <property type="component" value="Unassembled WGS sequence"/>
</dbReference>
<evidence type="ECO:0000313" key="4">
    <source>
        <dbReference type="EMBL" id="CAF4068408.1"/>
    </source>
</evidence>
<dbReference type="Pfam" id="PF13365">
    <property type="entry name" value="Trypsin_2"/>
    <property type="match status" value="1"/>
</dbReference>
<organism evidence="3 5">
    <name type="scientific">Adineta steineri</name>
    <dbReference type="NCBI Taxonomy" id="433720"/>
    <lineage>
        <taxon>Eukaryota</taxon>
        <taxon>Metazoa</taxon>
        <taxon>Spiralia</taxon>
        <taxon>Gnathifera</taxon>
        <taxon>Rotifera</taxon>
        <taxon>Eurotatoria</taxon>
        <taxon>Bdelloidea</taxon>
        <taxon>Adinetida</taxon>
        <taxon>Adinetidae</taxon>
        <taxon>Adineta</taxon>
    </lineage>
</organism>
<evidence type="ECO:0000256" key="2">
    <source>
        <dbReference type="SAM" id="SignalP"/>
    </source>
</evidence>
<sequence length="339" mass="36911">MFTLSLILIGTACFVATTPIANDPFTIVSSDVSPSSRLISFDKSVDKILSFWTDDKLKAAKSVMPIRKINSQTTTKTEIPSNGPRVLVDGTMGSLQKAAISAAVNPDKASSRQVFTSTGRQTYTTGKIFWNNTGNSYGMCSGAIVTSNNKDTIVTAGHCCFDHDTNKFRTGQNFIFIPDYKSGAQPYGKWAARTMTAYTAWTVNQNFNYDVCFVNLYTNSKGQHIQDLLGAEGIASNYPRNAITYSFGYPYNLAQGEIMQYCSGSAAASKYGNGYTGQTIPCDMTGGCSGGPWIQNFTASTGIGYITSLNSFLITTIPNYMNGPYFESNIWSLYQKCTV</sequence>
<dbReference type="InterPro" id="IPR043504">
    <property type="entry name" value="Peptidase_S1_PA_chymotrypsin"/>
</dbReference>
<dbReference type="InterPro" id="IPR009003">
    <property type="entry name" value="Peptidase_S1_PA"/>
</dbReference>
<dbReference type="SUPFAM" id="SSF50494">
    <property type="entry name" value="Trypsin-like serine proteases"/>
    <property type="match status" value="1"/>
</dbReference>
<feature type="signal peptide" evidence="2">
    <location>
        <begin position="1"/>
        <end position="17"/>
    </location>
</feature>
<dbReference type="EMBL" id="CAJNOE010000066">
    <property type="protein sequence ID" value="CAF0847565.1"/>
    <property type="molecule type" value="Genomic_DNA"/>
</dbReference>
<dbReference type="EMBL" id="CAJOBB010003980">
    <property type="protein sequence ID" value="CAF4068408.1"/>
    <property type="molecule type" value="Genomic_DNA"/>
</dbReference>
<gene>
    <name evidence="3" type="ORF">IZO911_LOCUS9410</name>
    <name evidence="4" type="ORF">KXQ929_LOCUS32587</name>
</gene>
<evidence type="ECO:0000313" key="5">
    <source>
        <dbReference type="Proteomes" id="UP000663860"/>
    </source>
</evidence>
<name>A0A813VSP7_9BILA</name>
<evidence type="ECO:0008006" key="6">
    <source>
        <dbReference type="Google" id="ProtNLM"/>
    </source>
</evidence>
<protein>
    <recommendedName>
        <fullName evidence="6">Serine protease</fullName>
    </recommendedName>
</protein>
<dbReference type="Proteomes" id="UP000663860">
    <property type="component" value="Unassembled WGS sequence"/>
</dbReference>
<keyword evidence="1 2" id="KW-0732">Signal</keyword>
<reference evidence="3" key="1">
    <citation type="submission" date="2021-02" db="EMBL/GenBank/DDBJ databases">
        <authorList>
            <person name="Nowell W R."/>
        </authorList>
    </citation>
    <scope>NUCLEOTIDE SEQUENCE</scope>
</reference>
<dbReference type="PANTHER" id="PTHR15462:SF19">
    <property type="entry name" value="PEPTIDASE S1 DOMAIN-CONTAINING PROTEIN"/>
    <property type="match status" value="1"/>
</dbReference>
<accession>A0A813VSP7</accession>
<dbReference type="AlphaFoldDB" id="A0A813VSP7"/>
<dbReference type="Gene3D" id="2.40.10.10">
    <property type="entry name" value="Trypsin-like serine proteases"/>
    <property type="match status" value="2"/>
</dbReference>
<evidence type="ECO:0000313" key="3">
    <source>
        <dbReference type="EMBL" id="CAF0847565.1"/>
    </source>
</evidence>
<dbReference type="InterPro" id="IPR050966">
    <property type="entry name" value="Glutamyl_endopeptidase"/>
</dbReference>
<proteinExistence type="predicted"/>